<feature type="compositionally biased region" description="Basic and acidic residues" evidence="1">
    <location>
        <begin position="114"/>
        <end position="135"/>
    </location>
</feature>
<dbReference type="EMBL" id="JAULSR010000004">
    <property type="protein sequence ID" value="KAK0621411.1"/>
    <property type="molecule type" value="Genomic_DNA"/>
</dbReference>
<protein>
    <submittedName>
        <fullName evidence="2">Uncharacterized protein</fullName>
    </submittedName>
</protein>
<reference evidence="2" key="1">
    <citation type="submission" date="2023-06" db="EMBL/GenBank/DDBJ databases">
        <title>Genome-scale phylogeny and comparative genomics of the fungal order Sordariales.</title>
        <authorList>
            <consortium name="Lawrence Berkeley National Laboratory"/>
            <person name="Hensen N."/>
            <person name="Bonometti L."/>
            <person name="Westerberg I."/>
            <person name="Brannstrom I.O."/>
            <person name="Guillou S."/>
            <person name="Cros-Aarteil S."/>
            <person name="Calhoun S."/>
            <person name="Haridas S."/>
            <person name="Kuo A."/>
            <person name="Mondo S."/>
            <person name="Pangilinan J."/>
            <person name="Riley R."/>
            <person name="LaButti K."/>
            <person name="Andreopoulos B."/>
            <person name="Lipzen A."/>
            <person name="Chen C."/>
            <person name="Yanf M."/>
            <person name="Daum C."/>
            <person name="Ng V."/>
            <person name="Clum A."/>
            <person name="Steindorff A."/>
            <person name="Ohm R."/>
            <person name="Martin F."/>
            <person name="Silar P."/>
            <person name="Natvig D."/>
            <person name="Lalanne C."/>
            <person name="Gautier V."/>
            <person name="Ament-velasquez S.L."/>
            <person name="Kruys A."/>
            <person name="Hutchinson M.I."/>
            <person name="Powell A.J."/>
            <person name="Barry K."/>
            <person name="Miller A.N."/>
            <person name="Grigoriev I.V."/>
            <person name="Debuchy R."/>
            <person name="Gladieux P."/>
            <person name="Thoren M.H."/>
            <person name="Johannesson H."/>
        </authorList>
    </citation>
    <scope>NUCLEOTIDE SEQUENCE</scope>
    <source>
        <strain evidence="2">SMH3391-2</strain>
    </source>
</reference>
<organism evidence="2 3">
    <name type="scientific">Bombardia bombarda</name>
    <dbReference type="NCBI Taxonomy" id="252184"/>
    <lineage>
        <taxon>Eukaryota</taxon>
        <taxon>Fungi</taxon>
        <taxon>Dikarya</taxon>
        <taxon>Ascomycota</taxon>
        <taxon>Pezizomycotina</taxon>
        <taxon>Sordariomycetes</taxon>
        <taxon>Sordariomycetidae</taxon>
        <taxon>Sordariales</taxon>
        <taxon>Lasiosphaeriaceae</taxon>
        <taxon>Bombardia</taxon>
    </lineage>
</organism>
<comment type="caution">
    <text evidence="2">The sequence shown here is derived from an EMBL/GenBank/DDBJ whole genome shotgun (WGS) entry which is preliminary data.</text>
</comment>
<dbReference type="Proteomes" id="UP001174934">
    <property type="component" value="Unassembled WGS sequence"/>
</dbReference>
<gene>
    <name evidence="2" type="ORF">B0T17DRAFT_600267</name>
</gene>
<accession>A0AA40C114</accession>
<evidence type="ECO:0000313" key="2">
    <source>
        <dbReference type="EMBL" id="KAK0621411.1"/>
    </source>
</evidence>
<evidence type="ECO:0000313" key="3">
    <source>
        <dbReference type="Proteomes" id="UP001174934"/>
    </source>
</evidence>
<proteinExistence type="predicted"/>
<keyword evidence="3" id="KW-1185">Reference proteome</keyword>
<dbReference type="AlphaFoldDB" id="A0AA40C114"/>
<name>A0AA40C114_9PEZI</name>
<sequence length="247" mass="26788">MCTLLDRLTPECTMHVDAGARGLVENARAIRPTAKDMQAPPVGRRPSTSAHTIPEFHPSPHLVIAGLDPNSGVSYTAKAPVSDEEVIGRHRDLSARGSTPAKAARLYHSHLSMKRERGEKGVKASRRYDEAEPVQRRQLSTIPSGLTKSDGACEAWIRAAFSILQLTTPDVGYNPKKNSKQAPGGPEVGVCKTGPVSGLHGEGQLRSMEIAVFHPMSCVLCKNVRVGLIWTSVPTMQFWSSYISGRQ</sequence>
<feature type="region of interest" description="Disordered" evidence="1">
    <location>
        <begin position="114"/>
        <end position="136"/>
    </location>
</feature>
<evidence type="ECO:0000256" key="1">
    <source>
        <dbReference type="SAM" id="MobiDB-lite"/>
    </source>
</evidence>